<dbReference type="PANTHER" id="PTHR11571:SF224">
    <property type="entry name" value="HEMATOPOIETIC PROSTAGLANDIN D SYNTHASE"/>
    <property type="match status" value="1"/>
</dbReference>
<dbReference type="InterPro" id="IPR040079">
    <property type="entry name" value="Glutathione_S-Trfase"/>
</dbReference>
<comment type="catalytic activity">
    <reaction evidence="4">
        <text>RX + glutathione = an S-substituted glutathione + a halide anion + H(+)</text>
        <dbReference type="Rhea" id="RHEA:16437"/>
        <dbReference type="ChEBI" id="CHEBI:15378"/>
        <dbReference type="ChEBI" id="CHEBI:16042"/>
        <dbReference type="ChEBI" id="CHEBI:17792"/>
        <dbReference type="ChEBI" id="CHEBI:57925"/>
        <dbReference type="ChEBI" id="CHEBI:90779"/>
        <dbReference type="EC" id="2.5.1.18"/>
    </reaction>
</comment>
<dbReference type="InterPro" id="IPR050213">
    <property type="entry name" value="GST_superfamily"/>
</dbReference>
<evidence type="ECO:0000313" key="8">
    <source>
        <dbReference type="WBParaSite" id="MBELARI_LOCUS20014"/>
    </source>
</evidence>
<dbReference type="Pfam" id="PF14497">
    <property type="entry name" value="GST_C_3"/>
    <property type="match status" value="1"/>
</dbReference>
<reference evidence="8" key="1">
    <citation type="submission" date="2024-02" db="UniProtKB">
        <authorList>
            <consortium name="WormBaseParasite"/>
        </authorList>
    </citation>
    <scope>IDENTIFICATION</scope>
</reference>
<dbReference type="InterPro" id="IPR004045">
    <property type="entry name" value="Glutathione_S-Trfase_N"/>
</dbReference>
<organism evidence="7 8">
    <name type="scientific">Mesorhabditis belari</name>
    <dbReference type="NCBI Taxonomy" id="2138241"/>
    <lineage>
        <taxon>Eukaryota</taxon>
        <taxon>Metazoa</taxon>
        <taxon>Ecdysozoa</taxon>
        <taxon>Nematoda</taxon>
        <taxon>Chromadorea</taxon>
        <taxon>Rhabditida</taxon>
        <taxon>Rhabditina</taxon>
        <taxon>Rhabditomorpha</taxon>
        <taxon>Rhabditoidea</taxon>
        <taxon>Rhabditidae</taxon>
        <taxon>Mesorhabditinae</taxon>
        <taxon>Mesorhabditis</taxon>
    </lineage>
</organism>
<evidence type="ECO:0000256" key="4">
    <source>
        <dbReference type="ARBA" id="ARBA00047960"/>
    </source>
</evidence>
<dbReference type="CDD" id="cd03192">
    <property type="entry name" value="GST_C_Sigma_like"/>
    <property type="match status" value="1"/>
</dbReference>
<dbReference type="GO" id="GO:0004364">
    <property type="term" value="F:glutathione transferase activity"/>
    <property type="evidence" value="ECO:0007669"/>
    <property type="project" value="UniProtKB-EC"/>
</dbReference>
<protein>
    <recommendedName>
        <fullName evidence="1">glutathione transferase</fullName>
        <ecNumber evidence="1">2.5.1.18</ecNumber>
    </recommendedName>
</protein>
<feature type="domain" description="GST C-terminal" evidence="6">
    <location>
        <begin position="87"/>
        <end position="212"/>
    </location>
</feature>
<dbReference type="Proteomes" id="UP000887575">
    <property type="component" value="Unassembled WGS sequence"/>
</dbReference>
<dbReference type="InterPro" id="IPR036282">
    <property type="entry name" value="Glutathione-S-Trfase_C_sf"/>
</dbReference>
<evidence type="ECO:0000259" key="5">
    <source>
        <dbReference type="PROSITE" id="PS50404"/>
    </source>
</evidence>
<evidence type="ECO:0000256" key="1">
    <source>
        <dbReference type="ARBA" id="ARBA00012452"/>
    </source>
</evidence>
<dbReference type="Pfam" id="PF02798">
    <property type="entry name" value="GST_N"/>
    <property type="match status" value="1"/>
</dbReference>
<dbReference type="GO" id="GO:0006749">
    <property type="term" value="P:glutathione metabolic process"/>
    <property type="evidence" value="ECO:0007669"/>
    <property type="project" value="TreeGrafter"/>
</dbReference>
<dbReference type="InterPro" id="IPR004046">
    <property type="entry name" value="GST_C"/>
</dbReference>
<dbReference type="SUPFAM" id="SSF52833">
    <property type="entry name" value="Thioredoxin-like"/>
    <property type="match status" value="1"/>
</dbReference>
<dbReference type="SFLD" id="SFLDG01205">
    <property type="entry name" value="AMPS.1"/>
    <property type="match status" value="1"/>
</dbReference>
<dbReference type="SFLD" id="SFLDG00363">
    <property type="entry name" value="AMPS_(cytGST):_Alpha-__Mu-__Pi"/>
    <property type="match status" value="1"/>
</dbReference>
<dbReference type="PROSITE" id="PS50405">
    <property type="entry name" value="GST_CTER"/>
    <property type="match status" value="1"/>
</dbReference>
<dbReference type="AlphaFoldDB" id="A0AAF3F0J6"/>
<dbReference type="CDD" id="cd03039">
    <property type="entry name" value="GST_N_Sigma_like"/>
    <property type="match status" value="1"/>
</dbReference>
<keyword evidence="2" id="KW-0808">Transferase</keyword>
<dbReference type="SUPFAM" id="SSF47616">
    <property type="entry name" value="GST C-terminal domain-like"/>
    <property type="match status" value="1"/>
</dbReference>
<evidence type="ECO:0000259" key="6">
    <source>
        <dbReference type="PROSITE" id="PS50405"/>
    </source>
</evidence>
<name>A0AAF3F0J6_9BILA</name>
<evidence type="ECO:0000313" key="7">
    <source>
        <dbReference type="Proteomes" id="UP000887575"/>
    </source>
</evidence>
<dbReference type="PROSITE" id="PS50404">
    <property type="entry name" value="GST_NTER"/>
    <property type="match status" value="1"/>
</dbReference>
<evidence type="ECO:0000256" key="2">
    <source>
        <dbReference type="ARBA" id="ARBA00022679"/>
    </source>
</evidence>
<accession>A0AAF3F0J6</accession>
<dbReference type="EC" id="2.5.1.18" evidence="1"/>
<sequence>MTDHHYKYTYFDLGGRGEVTRQLFALAGIPFEDIRIKWENKEEWEALKADTPFGQLPTLEIDGGEKMAQSRAINRYLGRKFGFAGTNDFEAFQIDEFEDAMTDYFGEQAGFFAALVGEGPGDKDQLYKSHFEPARDKFFPIVIERYLKRSNSEFLTSKISYADLRLAIHVSGFEKLVPHCFDKYPQIIAHKERIEAIPEIKKWLETRPKKLY</sequence>
<dbReference type="WBParaSite" id="MBELARI_LOCUS20014">
    <property type="protein sequence ID" value="MBELARI_LOCUS20014"/>
    <property type="gene ID" value="MBELARI_LOCUS20014"/>
</dbReference>
<feature type="domain" description="GST N-terminal" evidence="5">
    <location>
        <begin position="4"/>
        <end position="85"/>
    </location>
</feature>
<dbReference type="InterPro" id="IPR036249">
    <property type="entry name" value="Thioredoxin-like_sf"/>
</dbReference>
<dbReference type="FunFam" id="3.40.30.10:FF:000258">
    <property type="entry name" value="Glutathione S-transferase"/>
    <property type="match status" value="1"/>
</dbReference>
<dbReference type="Gene3D" id="1.20.1050.10">
    <property type="match status" value="1"/>
</dbReference>
<dbReference type="Gene3D" id="3.40.30.10">
    <property type="entry name" value="Glutaredoxin"/>
    <property type="match status" value="1"/>
</dbReference>
<dbReference type="PANTHER" id="PTHR11571">
    <property type="entry name" value="GLUTATHIONE S-TRANSFERASE"/>
    <property type="match status" value="1"/>
</dbReference>
<proteinExistence type="inferred from homology"/>
<dbReference type="InterPro" id="IPR010987">
    <property type="entry name" value="Glutathione-S-Trfase_C-like"/>
</dbReference>
<comment type="similarity">
    <text evidence="3">Belongs to the GST superfamily. Sigma family.</text>
</comment>
<evidence type="ECO:0000256" key="3">
    <source>
        <dbReference type="ARBA" id="ARBA00038317"/>
    </source>
</evidence>
<dbReference type="SFLD" id="SFLDS00019">
    <property type="entry name" value="Glutathione_Transferase_(cytos"/>
    <property type="match status" value="1"/>
</dbReference>
<keyword evidence="7" id="KW-1185">Reference proteome</keyword>